<keyword evidence="4" id="KW-1185">Reference proteome</keyword>
<evidence type="ECO:0000259" key="2">
    <source>
        <dbReference type="PROSITE" id="PS52004"/>
    </source>
</evidence>
<evidence type="ECO:0000313" key="4">
    <source>
        <dbReference type="Proteomes" id="UP000674234"/>
    </source>
</evidence>
<accession>A0A941ANN0</accession>
<organism evidence="3 4">
    <name type="scientific">Microbispora oryzae</name>
    <dbReference type="NCBI Taxonomy" id="2806554"/>
    <lineage>
        <taxon>Bacteria</taxon>
        <taxon>Bacillati</taxon>
        <taxon>Actinomycetota</taxon>
        <taxon>Actinomycetes</taxon>
        <taxon>Streptosporangiales</taxon>
        <taxon>Streptosporangiaceae</taxon>
        <taxon>Microbispora</taxon>
    </lineage>
</organism>
<dbReference type="PANTHER" id="PTHR43775">
    <property type="entry name" value="FATTY ACID SYNTHASE"/>
    <property type="match status" value="1"/>
</dbReference>
<dbReference type="PROSITE" id="PS52004">
    <property type="entry name" value="KS3_2"/>
    <property type="match status" value="1"/>
</dbReference>
<proteinExistence type="predicted"/>
<feature type="domain" description="Ketosynthase family 3 (KS3)" evidence="2">
    <location>
        <begin position="1"/>
        <end position="113"/>
    </location>
</feature>
<dbReference type="AlphaFoldDB" id="A0A941ANN0"/>
<name>A0A941ANN0_9ACTN</name>
<dbReference type="InterPro" id="IPR016039">
    <property type="entry name" value="Thiolase-like"/>
</dbReference>
<sequence length="113" mass="12108">MGLRLPGGVETPEQFWDLVAAGGDGIGAFPADRGWDLEGLYHPDPDHAGTFYAREGGFLYGAGDFDAGLFGISPREALAMDPQQRLLLETSWEAFERAGVNPLGLRGEPVGVF</sequence>
<dbReference type="InterPro" id="IPR014030">
    <property type="entry name" value="Ketoacyl_synth_N"/>
</dbReference>
<reference evidence="3" key="1">
    <citation type="submission" date="2021-02" db="EMBL/GenBank/DDBJ databases">
        <title>Draft genome sequence of Microbispora sp. RL4-1S isolated from rice leaves in Thailand.</title>
        <authorList>
            <person name="Muangham S."/>
            <person name="Duangmal K."/>
        </authorList>
    </citation>
    <scope>NUCLEOTIDE SEQUENCE</scope>
    <source>
        <strain evidence="3">RL4-1S</strain>
    </source>
</reference>
<dbReference type="EMBL" id="JAFCNB010000035">
    <property type="protein sequence ID" value="MBP2708523.1"/>
    <property type="molecule type" value="Genomic_DNA"/>
</dbReference>
<evidence type="ECO:0000256" key="1">
    <source>
        <dbReference type="ARBA" id="ARBA00022679"/>
    </source>
</evidence>
<dbReference type="SMART" id="SM00825">
    <property type="entry name" value="PKS_KS"/>
    <property type="match status" value="1"/>
</dbReference>
<dbReference type="GO" id="GO:0006633">
    <property type="term" value="P:fatty acid biosynthetic process"/>
    <property type="evidence" value="ECO:0007669"/>
    <property type="project" value="TreeGrafter"/>
</dbReference>
<dbReference type="Proteomes" id="UP000674234">
    <property type="component" value="Unassembled WGS sequence"/>
</dbReference>
<evidence type="ECO:0000313" key="3">
    <source>
        <dbReference type="EMBL" id="MBP2708523.1"/>
    </source>
</evidence>
<gene>
    <name evidence="3" type="ORF">JOL79_32610</name>
</gene>
<keyword evidence="1" id="KW-0808">Transferase</keyword>
<feature type="non-terminal residue" evidence="3">
    <location>
        <position position="113"/>
    </location>
</feature>
<dbReference type="GO" id="GO:0004312">
    <property type="term" value="F:fatty acid synthase activity"/>
    <property type="evidence" value="ECO:0007669"/>
    <property type="project" value="TreeGrafter"/>
</dbReference>
<dbReference type="InterPro" id="IPR050091">
    <property type="entry name" value="PKS_NRPS_Biosynth_Enz"/>
</dbReference>
<dbReference type="Pfam" id="PF00109">
    <property type="entry name" value="ketoacyl-synt"/>
    <property type="match status" value="1"/>
</dbReference>
<dbReference type="Gene3D" id="3.40.47.10">
    <property type="match status" value="1"/>
</dbReference>
<protein>
    <recommendedName>
        <fullName evidence="2">Ketosynthase family 3 (KS3) domain-containing protein</fullName>
    </recommendedName>
</protein>
<dbReference type="SUPFAM" id="SSF53901">
    <property type="entry name" value="Thiolase-like"/>
    <property type="match status" value="1"/>
</dbReference>
<dbReference type="PANTHER" id="PTHR43775:SF51">
    <property type="entry name" value="INACTIVE PHENOLPHTHIOCEROL SYNTHESIS POLYKETIDE SYNTHASE TYPE I PKS1-RELATED"/>
    <property type="match status" value="1"/>
</dbReference>
<dbReference type="InterPro" id="IPR020841">
    <property type="entry name" value="PKS_Beta-ketoAc_synthase_dom"/>
</dbReference>
<comment type="caution">
    <text evidence="3">The sequence shown here is derived from an EMBL/GenBank/DDBJ whole genome shotgun (WGS) entry which is preliminary data.</text>
</comment>